<dbReference type="PRINTS" id="PR00237">
    <property type="entry name" value="GPCRRHODOPSN"/>
</dbReference>
<evidence type="ECO:0000313" key="8">
    <source>
        <dbReference type="Proteomes" id="UP001208570"/>
    </source>
</evidence>
<feature type="transmembrane region" description="Helical" evidence="5">
    <location>
        <begin position="154"/>
        <end position="171"/>
    </location>
</feature>
<protein>
    <recommendedName>
        <fullName evidence="6">G-protein coupled receptors family 1 profile domain-containing protein</fullName>
    </recommendedName>
</protein>
<evidence type="ECO:0000259" key="6">
    <source>
        <dbReference type="PROSITE" id="PS50262"/>
    </source>
</evidence>
<feature type="transmembrane region" description="Helical" evidence="5">
    <location>
        <begin position="28"/>
        <end position="53"/>
    </location>
</feature>
<comment type="caution">
    <text evidence="7">The sequence shown here is derived from an EMBL/GenBank/DDBJ whole genome shotgun (WGS) entry which is preliminary data.</text>
</comment>
<dbReference type="Proteomes" id="UP001208570">
    <property type="component" value="Unassembled WGS sequence"/>
</dbReference>
<feature type="transmembrane region" description="Helical" evidence="5">
    <location>
        <begin position="291"/>
        <end position="314"/>
    </location>
</feature>
<evidence type="ECO:0000256" key="5">
    <source>
        <dbReference type="SAM" id="Phobius"/>
    </source>
</evidence>
<feature type="transmembrane region" description="Helical" evidence="5">
    <location>
        <begin position="65"/>
        <end position="89"/>
    </location>
</feature>
<gene>
    <name evidence="7" type="ORF">LSH36_13g26050</name>
</gene>
<dbReference type="CDD" id="cd14978">
    <property type="entry name" value="7tmA_FMRFamide_R-like"/>
    <property type="match status" value="1"/>
</dbReference>
<dbReference type="GO" id="GO:0004930">
    <property type="term" value="F:G protein-coupled receptor activity"/>
    <property type="evidence" value="ECO:0007669"/>
    <property type="project" value="InterPro"/>
</dbReference>
<keyword evidence="4 5" id="KW-0472">Membrane</keyword>
<evidence type="ECO:0000256" key="2">
    <source>
        <dbReference type="ARBA" id="ARBA00022692"/>
    </source>
</evidence>
<dbReference type="PANTHER" id="PTHR46641">
    <property type="entry name" value="FMRFAMIDE RECEPTOR-RELATED"/>
    <property type="match status" value="1"/>
</dbReference>
<accession>A0AAD9NGB1</accession>
<reference evidence="7" key="1">
    <citation type="journal article" date="2023" name="Mol. Biol. Evol.">
        <title>Third-Generation Sequencing Reveals the Adaptive Role of the Epigenome in Three Deep-Sea Polychaetes.</title>
        <authorList>
            <person name="Perez M."/>
            <person name="Aroh O."/>
            <person name="Sun Y."/>
            <person name="Lan Y."/>
            <person name="Juniper S.K."/>
            <person name="Young C.R."/>
            <person name="Angers B."/>
            <person name="Qian P.Y."/>
        </authorList>
    </citation>
    <scope>NUCLEOTIDE SEQUENCE</scope>
    <source>
        <strain evidence="7">P08H-3</strain>
    </source>
</reference>
<dbReference type="Pfam" id="PF00001">
    <property type="entry name" value="7tm_1"/>
    <property type="match status" value="1"/>
</dbReference>
<organism evidence="7 8">
    <name type="scientific">Paralvinella palmiformis</name>
    <dbReference type="NCBI Taxonomy" id="53620"/>
    <lineage>
        <taxon>Eukaryota</taxon>
        <taxon>Metazoa</taxon>
        <taxon>Spiralia</taxon>
        <taxon>Lophotrochozoa</taxon>
        <taxon>Annelida</taxon>
        <taxon>Polychaeta</taxon>
        <taxon>Sedentaria</taxon>
        <taxon>Canalipalpata</taxon>
        <taxon>Terebellida</taxon>
        <taxon>Terebelliformia</taxon>
        <taxon>Alvinellidae</taxon>
        <taxon>Paralvinella</taxon>
    </lineage>
</organism>
<dbReference type="EMBL" id="JAODUP010000013">
    <property type="protein sequence ID" value="KAK2168985.1"/>
    <property type="molecule type" value="Genomic_DNA"/>
</dbReference>
<dbReference type="SUPFAM" id="SSF81321">
    <property type="entry name" value="Family A G protein-coupled receptor-like"/>
    <property type="match status" value="1"/>
</dbReference>
<dbReference type="AlphaFoldDB" id="A0AAD9NGB1"/>
<sequence>MIDCLNISLNSTASSTFNITGECALFDFLVYTISMGTVSTLGLMGNILSFTILWRDQGKGATTYLLRALAVADSLVLIVAFPLFVLSFVFPYTNTLQTWYELYINLLPFLWPIYQIPYTGTIMLTVLVSLNRYMAVCKPFKSIKICSTSHAKRHVIYIALFSVLYNIPRFFEYHKIVECVAYNESREGYAVSDFGNNKYYRIIYNNILYFVLMHGGPLIMLAFLNVNLIRALKQQQQKRLEMGKGGYQHDITLVLIVVIFVFICCQTPTFIDHVLWTFVDSSERKCGHWHYYYTAISDTMAVLNSSVNFVIYVLTSRKFRTTLLTMCSGDRDITWRLTPATRAEMTVLTATGNGVHNKLQHNTII</sequence>
<feature type="transmembrane region" description="Helical" evidence="5">
    <location>
        <begin position="109"/>
        <end position="133"/>
    </location>
</feature>
<name>A0AAD9NGB1_9ANNE</name>
<dbReference type="PROSITE" id="PS50262">
    <property type="entry name" value="G_PROTEIN_RECEP_F1_2"/>
    <property type="match status" value="1"/>
</dbReference>
<proteinExistence type="predicted"/>
<feature type="transmembrane region" description="Helical" evidence="5">
    <location>
        <begin position="207"/>
        <end position="229"/>
    </location>
</feature>
<feature type="domain" description="G-protein coupled receptors family 1 profile" evidence="6">
    <location>
        <begin position="45"/>
        <end position="312"/>
    </location>
</feature>
<feature type="transmembrane region" description="Helical" evidence="5">
    <location>
        <begin position="250"/>
        <end position="271"/>
    </location>
</feature>
<comment type="subcellular location">
    <subcellularLocation>
        <location evidence="1">Membrane</location>
    </subcellularLocation>
</comment>
<dbReference type="GO" id="GO:0016020">
    <property type="term" value="C:membrane"/>
    <property type="evidence" value="ECO:0007669"/>
    <property type="project" value="UniProtKB-SubCell"/>
</dbReference>
<evidence type="ECO:0000256" key="3">
    <source>
        <dbReference type="ARBA" id="ARBA00022989"/>
    </source>
</evidence>
<keyword evidence="3 5" id="KW-1133">Transmembrane helix</keyword>
<keyword evidence="2 5" id="KW-0812">Transmembrane</keyword>
<dbReference type="PANTHER" id="PTHR46641:SF2">
    <property type="entry name" value="FMRFAMIDE RECEPTOR"/>
    <property type="match status" value="1"/>
</dbReference>
<evidence type="ECO:0000256" key="1">
    <source>
        <dbReference type="ARBA" id="ARBA00004370"/>
    </source>
</evidence>
<dbReference type="InterPro" id="IPR052954">
    <property type="entry name" value="GPCR-Ligand_Int"/>
</dbReference>
<dbReference type="InterPro" id="IPR017452">
    <property type="entry name" value="GPCR_Rhodpsn_7TM"/>
</dbReference>
<keyword evidence="8" id="KW-1185">Reference proteome</keyword>
<evidence type="ECO:0000256" key="4">
    <source>
        <dbReference type="ARBA" id="ARBA00023136"/>
    </source>
</evidence>
<evidence type="ECO:0000313" key="7">
    <source>
        <dbReference type="EMBL" id="KAK2168985.1"/>
    </source>
</evidence>
<dbReference type="Gene3D" id="1.20.1070.10">
    <property type="entry name" value="Rhodopsin 7-helix transmembrane proteins"/>
    <property type="match status" value="1"/>
</dbReference>
<dbReference type="InterPro" id="IPR000276">
    <property type="entry name" value="GPCR_Rhodpsn"/>
</dbReference>